<keyword evidence="2" id="KW-0732">Signal</keyword>
<keyword evidence="5" id="KW-1185">Reference proteome</keyword>
<dbReference type="EMBL" id="JAAOMA010000025">
    <property type="protein sequence ID" value="NHR06912.1"/>
    <property type="molecule type" value="Genomic_DNA"/>
</dbReference>
<comment type="caution">
    <text evidence="4">The sequence shown here is derived from an EMBL/GenBank/DDBJ whole genome shotgun (WGS) entry which is preliminary data.</text>
</comment>
<proteinExistence type="predicted"/>
<dbReference type="PANTHER" id="PTHR34216">
    <property type="match status" value="1"/>
</dbReference>
<gene>
    <name evidence="4" type="ORF">HA052_17125</name>
</gene>
<dbReference type="Proteomes" id="UP001515641">
    <property type="component" value="Unassembled WGS sequence"/>
</dbReference>
<evidence type="ECO:0000313" key="4">
    <source>
        <dbReference type="EMBL" id="NHR06912.1"/>
    </source>
</evidence>
<comment type="subcellular location">
    <subcellularLocation>
        <location evidence="1">Secreted</location>
    </subcellularLocation>
</comment>
<sequence>MAVRSDLSLHGMIPLVLHKINRGAVVDWEDVSVDTFSQIIDFIGNRWAVFAPDGLGENAKWMLTFDDGYLSDYDIVFPLLVERGIKATFFLITSKIGTPGHISWSQVDEMHRYGMYIGSHSVSHRRLSALSIKDAEIELYESKQQLESFLGASVDAFSYPFGDSSSRLHQLGLSMGYRYLCTSMHGVVNAAEYIIPRNSIYSTMVWKDIVGVMEPKMGTRLRWVFEDQVKGAAKGLIGRERYIRWRNWVLGEK</sequence>
<dbReference type="PROSITE" id="PS51677">
    <property type="entry name" value="NODB"/>
    <property type="match status" value="1"/>
</dbReference>
<reference evidence="4 5" key="1">
    <citation type="submission" date="2020-03" db="EMBL/GenBank/DDBJ databases">
        <title>Draft genome sequence of environmentally isolated cultures.</title>
        <authorList>
            <person name="Wilson H.S."/>
            <person name="De Leon M.E."/>
        </authorList>
    </citation>
    <scope>NUCLEOTIDE SEQUENCE [LARGE SCALE GENOMIC DNA]</scope>
    <source>
        <strain evidence="4 5">HSC-31F16</strain>
    </source>
</reference>
<dbReference type="RefSeq" id="WP_166452807.1">
    <property type="nucleotide sequence ID" value="NZ_JAAOMA010000025.1"/>
</dbReference>
<dbReference type="InterPro" id="IPR002509">
    <property type="entry name" value="NODB_dom"/>
</dbReference>
<evidence type="ECO:0000313" key="5">
    <source>
        <dbReference type="Proteomes" id="UP001515641"/>
    </source>
</evidence>
<accession>A0ABX0LBK3</accession>
<dbReference type="Gene3D" id="3.20.20.370">
    <property type="entry name" value="Glycoside hydrolase/deacetylase"/>
    <property type="match status" value="1"/>
</dbReference>
<feature type="domain" description="NodB homology" evidence="3">
    <location>
        <begin position="59"/>
        <end position="253"/>
    </location>
</feature>
<dbReference type="InterPro" id="IPR051398">
    <property type="entry name" value="Polysacch_Deacetylase"/>
</dbReference>
<dbReference type="CDD" id="cd10918">
    <property type="entry name" value="CE4_NodB_like_5s_6s"/>
    <property type="match status" value="1"/>
</dbReference>
<dbReference type="Pfam" id="PF01522">
    <property type="entry name" value="Polysacc_deac_1"/>
    <property type="match status" value="1"/>
</dbReference>
<name>A0ABX0LBK3_9NEIS</name>
<dbReference type="PANTHER" id="PTHR34216:SF3">
    <property type="entry name" value="POLY-BETA-1,6-N-ACETYL-D-GLUCOSAMINE N-DEACETYLASE"/>
    <property type="match status" value="1"/>
</dbReference>
<evidence type="ECO:0000259" key="3">
    <source>
        <dbReference type="PROSITE" id="PS51677"/>
    </source>
</evidence>
<evidence type="ECO:0000256" key="2">
    <source>
        <dbReference type="ARBA" id="ARBA00022729"/>
    </source>
</evidence>
<dbReference type="InterPro" id="IPR011330">
    <property type="entry name" value="Glyco_hydro/deAcase_b/a-brl"/>
</dbReference>
<protein>
    <submittedName>
        <fullName evidence="4">Polysaccharide deacetylase family protein</fullName>
    </submittedName>
</protein>
<dbReference type="SUPFAM" id="SSF88713">
    <property type="entry name" value="Glycoside hydrolase/deacetylase"/>
    <property type="match status" value="1"/>
</dbReference>
<evidence type="ECO:0000256" key="1">
    <source>
        <dbReference type="ARBA" id="ARBA00004613"/>
    </source>
</evidence>
<organism evidence="4 5">
    <name type="scientific">Chromobacterium fluminis</name>
    <dbReference type="NCBI Taxonomy" id="3044269"/>
    <lineage>
        <taxon>Bacteria</taxon>
        <taxon>Pseudomonadati</taxon>
        <taxon>Pseudomonadota</taxon>
        <taxon>Betaproteobacteria</taxon>
        <taxon>Neisseriales</taxon>
        <taxon>Chromobacteriaceae</taxon>
        <taxon>Chromobacterium</taxon>
    </lineage>
</organism>